<feature type="compositionally biased region" description="Basic and acidic residues" evidence="13">
    <location>
        <begin position="570"/>
        <end position="579"/>
    </location>
</feature>
<dbReference type="GO" id="GO:0015031">
    <property type="term" value="P:protein transport"/>
    <property type="evidence" value="ECO:0007669"/>
    <property type="project" value="UniProtKB-KW"/>
</dbReference>
<keyword evidence="8" id="KW-0653">Protein transport</keyword>
<organism evidence="17 18">
    <name type="scientific">Venturia inaequalis</name>
    <name type="common">Apple scab fungus</name>
    <dbReference type="NCBI Taxonomy" id="5025"/>
    <lineage>
        <taxon>Eukaryota</taxon>
        <taxon>Fungi</taxon>
        <taxon>Dikarya</taxon>
        <taxon>Ascomycota</taxon>
        <taxon>Pezizomycotina</taxon>
        <taxon>Dothideomycetes</taxon>
        <taxon>Pleosporomycetidae</taxon>
        <taxon>Venturiales</taxon>
        <taxon>Venturiaceae</taxon>
        <taxon>Venturia</taxon>
    </lineage>
</organism>
<keyword evidence="10" id="KW-0446">Lipid-binding</keyword>
<name>A0A8H3U306_VENIN</name>
<feature type="region of interest" description="Disordered" evidence="13">
    <location>
        <begin position="275"/>
        <end position="306"/>
    </location>
</feature>
<proteinExistence type="inferred from homology"/>
<dbReference type="GO" id="GO:0030904">
    <property type="term" value="C:retromer complex"/>
    <property type="evidence" value="ECO:0007669"/>
    <property type="project" value="TreeGrafter"/>
</dbReference>
<evidence type="ECO:0000256" key="12">
    <source>
        <dbReference type="ARBA" id="ARBA00025533"/>
    </source>
</evidence>
<dbReference type="GO" id="GO:0000139">
    <property type="term" value="C:Golgi membrane"/>
    <property type="evidence" value="ECO:0007669"/>
    <property type="project" value="UniProtKB-SubCell"/>
</dbReference>
<feature type="signal peptide" evidence="15">
    <location>
        <begin position="1"/>
        <end position="22"/>
    </location>
</feature>
<dbReference type="Proteomes" id="UP000433883">
    <property type="component" value="Unassembled WGS sequence"/>
</dbReference>
<gene>
    <name evidence="17" type="ORF">BLS_000288</name>
</gene>
<dbReference type="InterPro" id="IPR036871">
    <property type="entry name" value="PX_dom_sf"/>
</dbReference>
<keyword evidence="14" id="KW-1133">Transmembrane helix</keyword>
<comment type="subcellular location">
    <subcellularLocation>
        <location evidence="3">Cytoplasm</location>
    </subcellularLocation>
    <subcellularLocation>
        <location evidence="2">Golgi apparatus membrane</location>
        <topology evidence="2">Peripheral membrane protein</topology>
        <orientation evidence="2">Cytoplasmic side</orientation>
    </subcellularLocation>
    <subcellularLocation>
        <location evidence="1">Prevacuolar compartment membrane</location>
        <topology evidence="1">Peripheral membrane protein</topology>
        <orientation evidence="1">Cytoplasmic side</orientation>
    </subcellularLocation>
</comment>
<dbReference type="InterPro" id="IPR001683">
    <property type="entry name" value="PX_dom"/>
</dbReference>
<evidence type="ECO:0000256" key="4">
    <source>
        <dbReference type="ARBA" id="ARBA00010883"/>
    </source>
</evidence>
<feature type="compositionally biased region" description="Pro residues" evidence="13">
    <location>
        <begin position="536"/>
        <end position="562"/>
    </location>
</feature>
<keyword evidence="15" id="KW-0732">Signal</keyword>
<feature type="region of interest" description="Disordered" evidence="13">
    <location>
        <begin position="507"/>
        <end position="591"/>
    </location>
</feature>
<evidence type="ECO:0000256" key="8">
    <source>
        <dbReference type="ARBA" id="ARBA00022927"/>
    </source>
</evidence>
<evidence type="ECO:0000256" key="14">
    <source>
        <dbReference type="SAM" id="Phobius"/>
    </source>
</evidence>
<dbReference type="InterPro" id="IPR042138">
    <property type="entry name" value="PX_Grd19_PX"/>
</dbReference>
<reference evidence="17 18" key="1">
    <citation type="submission" date="2019-11" db="EMBL/GenBank/DDBJ databases">
        <title>Venturia inaequalis Genome Resource.</title>
        <authorList>
            <person name="Lichtner F.J."/>
        </authorList>
    </citation>
    <scope>NUCLEOTIDE SEQUENCE [LARGE SCALE GENOMIC DNA]</scope>
    <source>
        <strain evidence="17">Bline_iso_100314</strain>
    </source>
</reference>
<accession>A0A8H3U306</accession>
<dbReference type="PROSITE" id="PS50195">
    <property type="entry name" value="PX"/>
    <property type="match status" value="1"/>
</dbReference>
<dbReference type="PANTHER" id="PTHR45963:SF2">
    <property type="entry name" value="RE52028P"/>
    <property type="match status" value="1"/>
</dbReference>
<feature type="compositionally biased region" description="Pro residues" evidence="13">
    <location>
        <begin position="507"/>
        <end position="528"/>
    </location>
</feature>
<dbReference type="AlphaFoldDB" id="A0A8H3U306"/>
<dbReference type="InterPro" id="IPR051074">
    <property type="entry name" value="Sorting_Nexin"/>
</dbReference>
<dbReference type="PANTHER" id="PTHR45963">
    <property type="entry name" value="RE52028P"/>
    <property type="match status" value="1"/>
</dbReference>
<comment type="function">
    <text evidence="12">Required for retention of late Golgi membrane proteins. Component of the retrieval machinery that functions by direct interaction with the cytosolic tails of certain TGN membrane proteins during the sorting/budding process at the prevacuolar compartment. Binds phosphatidylinositol 3-phosphate (PtdIns(P3)).</text>
</comment>
<sequence>MRIRNLIMSLLLLLAALSTCLSFSLNLISLVHRKSSSFIPFLVSFFSAPTTESYQPPSTAEELPEAILLYDPPAERTWSGMATVNSIPFPTSIFVSEPEPALASPVISLAAICEEIPPQSMDWKFFKSIVCAVIAIAFIIYLLWLLCCPGRKRREVEGLKIQTESIGTQTDIDDNPQNKPQNGSHTNATCVCHACTDTNDISKPTIKIICNGDHGDLHRRLARFESKKQEEDHTQRCLARNGNDINAENLSNDALMRIVRDERMKHAKELELLTAESTSLRHRPEIPATPPPNPIQENSKSQEKLKDEIEQSFKKEIKQIEDQHATELDGLREEIKELGKNLSICRGANSARGANVSQCQEVFTTLQQEVTQIIVALLWINQEAGYQLIPRLKALLPNLPLEQFSTARCNGDAQFPQFSWVLYNCLPNYTFTCPCGGSPGISPDHLREQLSSIHPQPSNIMPDYGLSIDTSSNNTLPQPMFGSTGYVVAPTNQPEAYLGDRISRVIPPPQLYQPAPPVPQTTLTPPPQQSLGSTPPQVPTPPSATFPPLNPLPQPTTPPRAPPIAITGLDKLDDPEPPRFHWTPPELPDPPPPVWSASVPNPPPVRKTLGDAAPLSAGENDVIFRNAPVVLPPPVSTVGSIFLRQQDVLPEGTPSVPAFGGSLNSGGFVGQRLKDLSQEQPTKPLLFPNKSTRPRADRKTAIKKYNYYKRINHPRSVCQTNTLINSAMNPPPPEDTARTAKLKDNSHLANMALPEARQQSYEEIYGPPENVLEIEVRDPRTHGNGRNMYTDYEIYVITNIPAFKLKQSSVRRRYSDFENFRDSLERESARVTIPPLPGKVFTNRFSDDVIEHRREGLQQFLRIVASHPLLQTGSKVMASFVQDPNWDKNSW</sequence>
<evidence type="ECO:0000256" key="15">
    <source>
        <dbReference type="SAM" id="SignalP"/>
    </source>
</evidence>
<evidence type="ECO:0000313" key="18">
    <source>
        <dbReference type="Proteomes" id="UP000433883"/>
    </source>
</evidence>
<dbReference type="EMBL" id="WNWQ01001040">
    <property type="protein sequence ID" value="KAE9962474.1"/>
    <property type="molecule type" value="Genomic_DNA"/>
</dbReference>
<evidence type="ECO:0000256" key="11">
    <source>
        <dbReference type="ARBA" id="ARBA00023136"/>
    </source>
</evidence>
<comment type="caution">
    <text evidence="17">The sequence shown here is derived from an EMBL/GenBank/DDBJ whole genome shotgun (WGS) entry which is preliminary data.</text>
</comment>
<feature type="domain" description="PX" evidence="16">
    <location>
        <begin position="770"/>
        <end position="887"/>
    </location>
</feature>
<evidence type="ECO:0000256" key="13">
    <source>
        <dbReference type="SAM" id="MobiDB-lite"/>
    </source>
</evidence>
<comment type="similarity">
    <text evidence="4">Belongs to the sorting nexin family.</text>
</comment>
<protein>
    <recommendedName>
        <fullName evidence="5">Sorting nexin-3</fullName>
    </recommendedName>
</protein>
<keyword evidence="14" id="KW-0812">Transmembrane</keyword>
<dbReference type="GO" id="GO:0032266">
    <property type="term" value="F:phosphatidylinositol-3-phosphate binding"/>
    <property type="evidence" value="ECO:0007669"/>
    <property type="project" value="InterPro"/>
</dbReference>
<dbReference type="GO" id="GO:0032456">
    <property type="term" value="P:endocytic recycling"/>
    <property type="evidence" value="ECO:0007669"/>
    <property type="project" value="TreeGrafter"/>
</dbReference>
<evidence type="ECO:0000256" key="10">
    <source>
        <dbReference type="ARBA" id="ARBA00023121"/>
    </source>
</evidence>
<dbReference type="SMART" id="SM00312">
    <property type="entry name" value="PX"/>
    <property type="match status" value="1"/>
</dbReference>
<keyword evidence="7" id="KW-0963">Cytoplasm</keyword>
<evidence type="ECO:0000313" key="17">
    <source>
        <dbReference type="EMBL" id="KAE9962474.1"/>
    </source>
</evidence>
<feature type="transmembrane region" description="Helical" evidence="14">
    <location>
        <begin position="125"/>
        <end position="146"/>
    </location>
</feature>
<dbReference type="SUPFAM" id="SSF64268">
    <property type="entry name" value="PX domain"/>
    <property type="match status" value="1"/>
</dbReference>
<keyword evidence="11 14" id="KW-0472">Membrane</keyword>
<evidence type="ECO:0000256" key="7">
    <source>
        <dbReference type="ARBA" id="ARBA00022490"/>
    </source>
</evidence>
<evidence type="ECO:0000256" key="1">
    <source>
        <dbReference type="ARBA" id="ARBA00004179"/>
    </source>
</evidence>
<dbReference type="GO" id="GO:0034499">
    <property type="term" value="P:late endosome to Golgi transport"/>
    <property type="evidence" value="ECO:0007669"/>
    <property type="project" value="TreeGrafter"/>
</dbReference>
<evidence type="ECO:0000256" key="5">
    <source>
        <dbReference type="ARBA" id="ARBA00020436"/>
    </source>
</evidence>
<evidence type="ECO:0000256" key="9">
    <source>
        <dbReference type="ARBA" id="ARBA00023034"/>
    </source>
</evidence>
<dbReference type="CDD" id="cd07295">
    <property type="entry name" value="PX_Grd19"/>
    <property type="match status" value="1"/>
</dbReference>
<keyword evidence="6" id="KW-0813">Transport</keyword>
<evidence type="ECO:0000256" key="3">
    <source>
        <dbReference type="ARBA" id="ARBA00004496"/>
    </source>
</evidence>
<feature type="chain" id="PRO_5034203735" description="Sorting nexin-3" evidence="15">
    <location>
        <begin position="23"/>
        <end position="891"/>
    </location>
</feature>
<evidence type="ECO:0000256" key="2">
    <source>
        <dbReference type="ARBA" id="ARBA00004255"/>
    </source>
</evidence>
<keyword evidence="9" id="KW-0333">Golgi apparatus</keyword>
<dbReference type="GO" id="GO:0031901">
    <property type="term" value="C:early endosome membrane"/>
    <property type="evidence" value="ECO:0007669"/>
    <property type="project" value="TreeGrafter"/>
</dbReference>
<evidence type="ECO:0000259" key="16">
    <source>
        <dbReference type="PROSITE" id="PS50195"/>
    </source>
</evidence>
<dbReference type="Gene3D" id="3.30.1520.10">
    <property type="entry name" value="Phox-like domain"/>
    <property type="match status" value="1"/>
</dbReference>
<evidence type="ECO:0000256" key="6">
    <source>
        <dbReference type="ARBA" id="ARBA00022448"/>
    </source>
</evidence>
<dbReference type="Pfam" id="PF00787">
    <property type="entry name" value="PX"/>
    <property type="match status" value="1"/>
</dbReference>